<evidence type="ECO:0000313" key="2">
    <source>
        <dbReference type="Proteomes" id="UP000095283"/>
    </source>
</evidence>
<dbReference type="AlphaFoldDB" id="A0A1I7WYL4"/>
<sequence>MLSSVVQIVLYYQAKILQGTTLPFSVFVVLALSFVKRHKSRFNDIGFDVLKLVIFMSITDNALEYHERRRLMIQDERAEQLKVDQATVSKRFYEI</sequence>
<proteinExistence type="predicted"/>
<name>A0A1I7WYL4_HETBA</name>
<dbReference type="Proteomes" id="UP000095283">
    <property type="component" value="Unplaced"/>
</dbReference>
<protein>
    <submittedName>
        <fullName evidence="3">Homeobox domain-containing protein</fullName>
    </submittedName>
</protein>
<evidence type="ECO:0000256" key="1">
    <source>
        <dbReference type="SAM" id="Phobius"/>
    </source>
</evidence>
<evidence type="ECO:0000313" key="3">
    <source>
        <dbReference type="WBParaSite" id="Hba_10277"/>
    </source>
</evidence>
<reference evidence="3" key="1">
    <citation type="submission" date="2016-11" db="UniProtKB">
        <authorList>
            <consortium name="WormBaseParasite"/>
        </authorList>
    </citation>
    <scope>IDENTIFICATION</scope>
</reference>
<dbReference type="WBParaSite" id="Hba_10277">
    <property type="protein sequence ID" value="Hba_10277"/>
    <property type="gene ID" value="Hba_10277"/>
</dbReference>
<keyword evidence="1" id="KW-1133">Transmembrane helix</keyword>
<organism evidence="2 3">
    <name type="scientific">Heterorhabditis bacteriophora</name>
    <name type="common">Entomopathogenic nematode worm</name>
    <dbReference type="NCBI Taxonomy" id="37862"/>
    <lineage>
        <taxon>Eukaryota</taxon>
        <taxon>Metazoa</taxon>
        <taxon>Ecdysozoa</taxon>
        <taxon>Nematoda</taxon>
        <taxon>Chromadorea</taxon>
        <taxon>Rhabditida</taxon>
        <taxon>Rhabditina</taxon>
        <taxon>Rhabditomorpha</taxon>
        <taxon>Strongyloidea</taxon>
        <taxon>Heterorhabditidae</taxon>
        <taxon>Heterorhabditis</taxon>
    </lineage>
</organism>
<accession>A0A1I7WYL4</accession>
<feature type="transmembrane region" description="Helical" evidence="1">
    <location>
        <begin position="16"/>
        <end position="35"/>
    </location>
</feature>
<keyword evidence="1" id="KW-0472">Membrane</keyword>
<keyword evidence="2" id="KW-1185">Reference proteome</keyword>
<keyword evidence="1" id="KW-0812">Transmembrane</keyword>